<dbReference type="OrthoDB" id="6515318at2759"/>
<organism evidence="2 3">
    <name type="scientific">Araneus ventricosus</name>
    <name type="common">Orbweaver spider</name>
    <name type="synonym">Epeira ventricosa</name>
    <dbReference type="NCBI Taxonomy" id="182803"/>
    <lineage>
        <taxon>Eukaryota</taxon>
        <taxon>Metazoa</taxon>
        <taxon>Ecdysozoa</taxon>
        <taxon>Arthropoda</taxon>
        <taxon>Chelicerata</taxon>
        <taxon>Arachnida</taxon>
        <taxon>Araneae</taxon>
        <taxon>Araneomorphae</taxon>
        <taxon>Entelegynae</taxon>
        <taxon>Araneoidea</taxon>
        <taxon>Araneidae</taxon>
        <taxon>Araneus</taxon>
    </lineage>
</organism>
<reference evidence="2 3" key="1">
    <citation type="journal article" date="2019" name="Sci. Rep.">
        <title>Orb-weaving spider Araneus ventricosus genome elucidates the spidroin gene catalogue.</title>
        <authorList>
            <person name="Kono N."/>
            <person name="Nakamura H."/>
            <person name="Ohtoshi R."/>
            <person name="Moran D.A.P."/>
            <person name="Shinohara A."/>
            <person name="Yoshida Y."/>
            <person name="Fujiwara M."/>
            <person name="Mori M."/>
            <person name="Tomita M."/>
            <person name="Arakawa K."/>
        </authorList>
    </citation>
    <scope>NUCLEOTIDE SEQUENCE [LARGE SCALE GENOMIC DNA]</scope>
</reference>
<dbReference type="EMBL" id="BGPR01000099">
    <property type="protein sequence ID" value="GBL94037.1"/>
    <property type="molecule type" value="Genomic_DNA"/>
</dbReference>
<evidence type="ECO:0000313" key="3">
    <source>
        <dbReference type="Proteomes" id="UP000499080"/>
    </source>
</evidence>
<evidence type="ECO:0000313" key="2">
    <source>
        <dbReference type="EMBL" id="GBL94037.1"/>
    </source>
</evidence>
<protein>
    <submittedName>
        <fullName evidence="2">Uncharacterized protein</fullName>
    </submittedName>
</protein>
<dbReference type="AlphaFoldDB" id="A0A4Y2BQR3"/>
<name>A0A4Y2BQR3_ARAVE</name>
<accession>A0A4Y2BQR3</accession>
<sequence>MMSWPKRQSRPRRQQCSRYQPPLPRSSAKQDIKQRALAKWQRFWDDDINGRSTYEVTKKVRLRNHYWQRQLIQFITEHGSSHLIFSDLENTRTTAVPVENLARLFTIPSKYHLTLSYHLMCPADQHIEACMKSITIHRLLTNKIIDPLNFITSKKTYLNRNSQNNSTIACIVHPTTNLMSPTTPPPLSWNILCQRQTISFSVLGSSHIFTTRLTYHQRHHVKVHLIILGRRI</sequence>
<evidence type="ECO:0000256" key="1">
    <source>
        <dbReference type="SAM" id="MobiDB-lite"/>
    </source>
</evidence>
<proteinExistence type="predicted"/>
<comment type="caution">
    <text evidence="2">The sequence shown here is derived from an EMBL/GenBank/DDBJ whole genome shotgun (WGS) entry which is preliminary data.</text>
</comment>
<gene>
    <name evidence="2" type="ORF">AVEN_185013_1</name>
</gene>
<dbReference type="Proteomes" id="UP000499080">
    <property type="component" value="Unassembled WGS sequence"/>
</dbReference>
<keyword evidence="3" id="KW-1185">Reference proteome</keyword>
<feature type="region of interest" description="Disordered" evidence="1">
    <location>
        <begin position="1"/>
        <end position="31"/>
    </location>
</feature>